<dbReference type="CDD" id="cd00158">
    <property type="entry name" value="RHOD"/>
    <property type="match status" value="1"/>
</dbReference>
<dbReference type="CDD" id="cd00038">
    <property type="entry name" value="CAP_ED"/>
    <property type="match status" value="2"/>
</dbReference>
<dbReference type="Pfam" id="PF00581">
    <property type="entry name" value="Rhodanese"/>
    <property type="match status" value="1"/>
</dbReference>
<dbReference type="InterPro" id="IPR018490">
    <property type="entry name" value="cNMP-bd_dom_sf"/>
</dbReference>
<dbReference type="Gene3D" id="3.40.250.10">
    <property type="entry name" value="Rhodanese-like domain"/>
    <property type="match status" value="1"/>
</dbReference>
<dbReference type="SMART" id="SM00450">
    <property type="entry name" value="RHOD"/>
    <property type="match status" value="1"/>
</dbReference>
<dbReference type="RefSeq" id="WP_161815073.1">
    <property type="nucleotide sequence ID" value="NZ_BLJN01000006.1"/>
</dbReference>
<dbReference type="PRINTS" id="PR00103">
    <property type="entry name" value="CAMPKINASE"/>
</dbReference>
<dbReference type="Pfam" id="PF00027">
    <property type="entry name" value="cNMP_binding"/>
    <property type="match status" value="2"/>
</dbReference>
<comment type="caution">
    <text evidence="3">The sequence shown here is derived from an EMBL/GenBank/DDBJ whole genome shotgun (WGS) entry which is preliminary data.</text>
</comment>
<feature type="domain" description="Rhodanese" evidence="2">
    <location>
        <begin position="271"/>
        <end position="351"/>
    </location>
</feature>
<evidence type="ECO:0000313" key="4">
    <source>
        <dbReference type="Proteomes" id="UP000445000"/>
    </source>
</evidence>
<reference evidence="4" key="1">
    <citation type="submission" date="2020-01" db="EMBL/GenBank/DDBJ databases">
        <title>'Steroidobacter agaridevorans' sp. nov., agar-degrading bacteria isolated from rhizosphere soils.</title>
        <authorList>
            <person name="Ikenaga M."/>
            <person name="Kataoka M."/>
            <person name="Murouchi A."/>
            <person name="Katsuragi S."/>
            <person name="Sakai M."/>
        </authorList>
    </citation>
    <scope>NUCLEOTIDE SEQUENCE [LARGE SCALE GENOMIC DNA]</scope>
    <source>
        <strain evidence="4">YU21-B</strain>
    </source>
</reference>
<dbReference type="PROSITE" id="PS50042">
    <property type="entry name" value="CNMP_BINDING_3"/>
    <property type="match status" value="2"/>
</dbReference>
<gene>
    <name evidence="3" type="ORF">GCM10011487_54560</name>
</gene>
<dbReference type="SUPFAM" id="SSF51206">
    <property type="entry name" value="cAMP-binding domain-like"/>
    <property type="match status" value="2"/>
</dbReference>
<dbReference type="PROSITE" id="PS00888">
    <property type="entry name" value="CNMP_BINDING_1"/>
    <property type="match status" value="1"/>
</dbReference>
<dbReference type="Gene3D" id="2.60.120.10">
    <property type="entry name" value="Jelly Rolls"/>
    <property type="match status" value="2"/>
</dbReference>
<feature type="domain" description="Cyclic nucleotide-binding" evidence="1">
    <location>
        <begin position="150"/>
        <end position="254"/>
    </location>
</feature>
<dbReference type="PROSITE" id="PS50206">
    <property type="entry name" value="RHODANESE_3"/>
    <property type="match status" value="1"/>
</dbReference>
<evidence type="ECO:0000259" key="1">
    <source>
        <dbReference type="PROSITE" id="PS50042"/>
    </source>
</evidence>
<dbReference type="InterPro" id="IPR001763">
    <property type="entry name" value="Rhodanese-like_dom"/>
</dbReference>
<keyword evidence="4" id="KW-1185">Reference proteome</keyword>
<sequence>MESKPLDLGLLRSFSPLDGLKPENLQTLARKTVLRELSAGRLLFKEGDSDKRTYFLVSGVLELLRDDRPATVLRAGSPEARNPIAPFTPRRYTARAISERVEFMVMDSDMLDMMLTWDQTGSYEVGELSSANEQAPASDDWMTTLLQTKAFHRIPPANIQAIFMRMQRLEAKAGDVIIKQGDDGDYFYVIVKGRCVVTRETPLNKAGIKLAELGMGDTFGEEALIADAKRNANITMLTDGALMRLAKDDFRKLLNEPMLHWVTLDQARDIVAKGGKWLDVRLPSEFENFHIEEALNLPLYFIRLKLKTLDPKVHYVVVCDTGRRSSAAAYILAERDLNASVLKGGMNAANLKK</sequence>
<dbReference type="InterPro" id="IPR014710">
    <property type="entry name" value="RmlC-like_jellyroll"/>
</dbReference>
<dbReference type="PANTHER" id="PTHR23011:SF28">
    <property type="entry name" value="CYCLIC NUCLEOTIDE-BINDING DOMAIN CONTAINING PROTEIN"/>
    <property type="match status" value="1"/>
</dbReference>
<organism evidence="3 4">
    <name type="scientific">Steroidobacter agaridevorans</name>
    <dbReference type="NCBI Taxonomy" id="2695856"/>
    <lineage>
        <taxon>Bacteria</taxon>
        <taxon>Pseudomonadati</taxon>
        <taxon>Pseudomonadota</taxon>
        <taxon>Gammaproteobacteria</taxon>
        <taxon>Steroidobacterales</taxon>
        <taxon>Steroidobacteraceae</taxon>
        <taxon>Steroidobacter</taxon>
    </lineage>
</organism>
<dbReference type="InterPro" id="IPR018488">
    <property type="entry name" value="cNMP-bd_CS"/>
</dbReference>
<dbReference type="SUPFAM" id="SSF52821">
    <property type="entry name" value="Rhodanese/Cell cycle control phosphatase"/>
    <property type="match status" value="1"/>
</dbReference>
<name>A0A829YLT0_9GAMM</name>
<dbReference type="Proteomes" id="UP000445000">
    <property type="component" value="Unassembled WGS sequence"/>
</dbReference>
<dbReference type="EMBL" id="BLJN01000006">
    <property type="protein sequence ID" value="GFE83456.1"/>
    <property type="molecule type" value="Genomic_DNA"/>
</dbReference>
<dbReference type="SMART" id="SM00100">
    <property type="entry name" value="cNMP"/>
    <property type="match status" value="2"/>
</dbReference>
<dbReference type="InterPro" id="IPR036873">
    <property type="entry name" value="Rhodanese-like_dom_sf"/>
</dbReference>
<evidence type="ECO:0008006" key="5">
    <source>
        <dbReference type="Google" id="ProtNLM"/>
    </source>
</evidence>
<dbReference type="AlphaFoldDB" id="A0A829YLT0"/>
<dbReference type="InterPro" id="IPR000595">
    <property type="entry name" value="cNMP-bd_dom"/>
</dbReference>
<protein>
    <recommendedName>
        <fullName evidence="5">Cyclic nucleotide-binding protein</fullName>
    </recommendedName>
</protein>
<proteinExistence type="predicted"/>
<feature type="domain" description="Cyclic nucleotide-binding" evidence="1">
    <location>
        <begin position="16"/>
        <end position="115"/>
    </location>
</feature>
<accession>A0A829YLT0</accession>
<evidence type="ECO:0000259" key="2">
    <source>
        <dbReference type="PROSITE" id="PS50206"/>
    </source>
</evidence>
<evidence type="ECO:0000313" key="3">
    <source>
        <dbReference type="EMBL" id="GFE83456.1"/>
    </source>
</evidence>
<dbReference type="PANTHER" id="PTHR23011">
    <property type="entry name" value="CYCLIC NUCLEOTIDE-BINDING DOMAIN CONTAINING PROTEIN"/>
    <property type="match status" value="1"/>
</dbReference>